<protein>
    <submittedName>
        <fullName evidence="2">Uncharacterized protein</fullName>
    </submittedName>
</protein>
<name>A0ABU4NPV8_9ACTN</name>
<organism evidence="2 3">
    <name type="scientific">Streptomyces europaeiscabiei</name>
    <dbReference type="NCBI Taxonomy" id="146819"/>
    <lineage>
        <taxon>Bacteria</taxon>
        <taxon>Bacillati</taxon>
        <taxon>Actinomycetota</taxon>
        <taxon>Actinomycetes</taxon>
        <taxon>Kitasatosporales</taxon>
        <taxon>Streptomycetaceae</taxon>
        <taxon>Streptomyces</taxon>
    </lineage>
</organism>
<evidence type="ECO:0000256" key="1">
    <source>
        <dbReference type="SAM" id="MobiDB-lite"/>
    </source>
</evidence>
<reference evidence="2 3" key="1">
    <citation type="journal article" date="2023" name="Microb. Genom.">
        <title>Mesoterricola silvestris gen. nov., sp. nov., Mesoterricola sediminis sp. nov., Geothrix oryzae sp. nov., Geothrix edaphica sp. nov., Geothrix rubra sp. nov., and Geothrix limicola sp. nov., six novel members of Acidobacteriota isolated from soils.</title>
        <authorList>
            <person name="Weisberg A.J."/>
            <person name="Pearce E."/>
            <person name="Kramer C.G."/>
            <person name="Chang J.H."/>
            <person name="Clarke C.R."/>
        </authorList>
    </citation>
    <scope>NUCLEOTIDE SEQUENCE [LARGE SCALE GENOMIC DNA]</scope>
    <source>
        <strain evidence="2 3">ID09-01A</strain>
    </source>
</reference>
<feature type="compositionally biased region" description="Basic and acidic residues" evidence="1">
    <location>
        <begin position="11"/>
        <end position="20"/>
    </location>
</feature>
<keyword evidence="3" id="KW-1185">Reference proteome</keyword>
<accession>A0ABU4NPV8</accession>
<dbReference type="Proteomes" id="UP001271274">
    <property type="component" value="Unassembled WGS sequence"/>
</dbReference>
<dbReference type="EMBL" id="JARAYU010000011">
    <property type="protein sequence ID" value="MDX3703520.1"/>
    <property type="molecule type" value="Genomic_DNA"/>
</dbReference>
<evidence type="ECO:0000313" key="3">
    <source>
        <dbReference type="Proteomes" id="UP001271274"/>
    </source>
</evidence>
<dbReference type="RefSeq" id="WP_046707032.1">
    <property type="nucleotide sequence ID" value="NZ_JARAUR010000314.1"/>
</dbReference>
<comment type="caution">
    <text evidence="2">The sequence shown here is derived from an EMBL/GenBank/DDBJ whole genome shotgun (WGS) entry which is preliminary data.</text>
</comment>
<proteinExistence type="predicted"/>
<gene>
    <name evidence="2" type="ORF">PV662_27905</name>
</gene>
<feature type="region of interest" description="Disordered" evidence="1">
    <location>
        <begin position="1"/>
        <end position="25"/>
    </location>
</feature>
<evidence type="ECO:0000313" key="2">
    <source>
        <dbReference type="EMBL" id="MDX3703520.1"/>
    </source>
</evidence>
<sequence>MTVDTDGAPVQEHHEAREVDALGDEALSEFTRRTGGDEYDGDATHVVHVRVGGVLVVVTSGGDRGTGIALAARAAERVRAELYGGAAGGTSG</sequence>